<feature type="binding site" description="in other chain" evidence="15">
    <location>
        <begin position="172"/>
        <end position="174"/>
    </location>
    <ligand>
        <name>substrate</name>
        <note>ligand shared between dimeric partners</note>
    </ligand>
</feature>
<evidence type="ECO:0000256" key="12">
    <source>
        <dbReference type="ARBA" id="ARBA00022842"/>
    </source>
</evidence>
<accession>A0A1B1YDK7</accession>
<dbReference type="InterPro" id="IPR022953">
    <property type="entry name" value="ATP_PFK"/>
</dbReference>
<feature type="binding site" description="in other chain" evidence="15">
    <location>
        <begin position="188"/>
        <end position="190"/>
    </location>
    <ligand>
        <name>ADP</name>
        <dbReference type="ChEBI" id="CHEBI:456216"/>
        <note>allosteric activator; ligand shared between dimeric partners</note>
    </ligand>
</feature>
<dbReference type="GO" id="GO:0042802">
    <property type="term" value="F:identical protein binding"/>
    <property type="evidence" value="ECO:0007669"/>
    <property type="project" value="TreeGrafter"/>
</dbReference>
<dbReference type="InterPro" id="IPR035966">
    <property type="entry name" value="PKF_sf"/>
</dbReference>
<dbReference type="GO" id="GO:0006002">
    <property type="term" value="P:fructose 6-phosphate metabolic process"/>
    <property type="evidence" value="ECO:0007669"/>
    <property type="project" value="UniProtKB-UniRule"/>
</dbReference>
<feature type="active site" description="Proton acceptor" evidence="15">
    <location>
        <position position="130"/>
    </location>
</feature>
<evidence type="ECO:0000256" key="9">
    <source>
        <dbReference type="ARBA" id="ARBA00022741"/>
    </source>
</evidence>
<dbReference type="Proteomes" id="UP000092971">
    <property type="component" value="Chromosome"/>
</dbReference>
<feature type="binding site" description="in other chain" evidence="15">
    <location>
        <begin position="128"/>
        <end position="130"/>
    </location>
    <ligand>
        <name>substrate</name>
        <note>ligand shared between dimeric partners</note>
    </ligand>
</feature>
<keyword evidence="8 15" id="KW-0479">Metal-binding</keyword>
<dbReference type="GO" id="GO:0030388">
    <property type="term" value="P:fructose 1,6-bisphosphate metabolic process"/>
    <property type="evidence" value="ECO:0007669"/>
    <property type="project" value="TreeGrafter"/>
</dbReference>
<evidence type="ECO:0000256" key="14">
    <source>
        <dbReference type="ARBA" id="ARBA00048070"/>
    </source>
</evidence>
<evidence type="ECO:0000256" key="4">
    <source>
        <dbReference type="ARBA" id="ARBA00004679"/>
    </source>
</evidence>
<evidence type="ECO:0000256" key="6">
    <source>
        <dbReference type="ARBA" id="ARBA00022533"/>
    </source>
</evidence>
<keyword evidence="11 15" id="KW-0067">ATP-binding</keyword>
<dbReference type="Gene3D" id="3.40.50.450">
    <property type="match status" value="1"/>
</dbReference>
<gene>
    <name evidence="15" type="primary">pfkA</name>
    <name evidence="17" type="ORF">CSTERTH_07285</name>
</gene>
<dbReference type="NCBIfam" id="NF002872">
    <property type="entry name" value="PRK03202.1"/>
    <property type="match status" value="1"/>
</dbReference>
<evidence type="ECO:0000313" key="17">
    <source>
        <dbReference type="EMBL" id="ANW98841.1"/>
    </source>
</evidence>
<comment type="subunit">
    <text evidence="15">Homotetramer.</text>
</comment>
<dbReference type="GO" id="GO:0048029">
    <property type="term" value="F:monosaccharide binding"/>
    <property type="evidence" value="ECO:0007669"/>
    <property type="project" value="TreeGrafter"/>
</dbReference>
<feature type="binding site" evidence="15">
    <location>
        <begin position="75"/>
        <end position="76"/>
    </location>
    <ligand>
        <name>ATP</name>
        <dbReference type="ChEBI" id="CHEBI:30616"/>
    </ligand>
</feature>
<keyword evidence="13 15" id="KW-0324">Glycolysis</keyword>
<feature type="binding site" description="in other chain" evidence="15">
    <location>
        <begin position="253"/>
        <end position="256"/>
    </location>
    <ligand>
        <name>substrate</name>
        <note>ligand shared between dimeric partners</note>
    </ligand>
</feature>
<evidence type="ECO:0000256" key="11">
    <source>
        <dbReference type="ARBA" id="ARBA00022840"/>
    </source>
</evidence>
<dbReference type="Pfam" id="PF00365">
    <property type="entry name" value="PFK"/>
    <property type="match status" value="1"/>
</dbReference>
<feature type="binding site" evidence="15">
    <location>
        <position position="106"/>
    </location>
    <ligand>
        <name>Mg(2+)</name>
        <dbReference type="ChEBI" id="CHEBI:18420"/>
        <note>catalytic</note>
    </ligand>
</feature>
<sequence length="323" mass="34798">MSEIKTIGVLTSGGDAPGMNAAVRAVVRTGIYYGLKVMGIRKGYAGLLNGDMEEMTLRSVGDIIHRGGTILQTARSAEFNSEAGVKKAISIAKVFGLDALIVIGGDGSYRGARDLANQGFPVICIPGTIDNDIASTEYTIGFDTALNTVQDAIDKIRDTAYSHERCSVLEVMGRHAGYIALNVAISGGAEAVILPEKEFDIDRDIIKPIIEGRNRGKKHYLVIIAEGVGGAVEIAKYIEEKTDIKTRATILGHIQRGGSPTVYDRVMASRMGAYAVKLLKEGKINRVIALQKGVITDFDINEALQMKKTIDEEMVELNKILAL</sequence>
<feature type="binding site" evidence="15">
    <location>
        <position position="247"/>
    </location>
    <ligand>
        <name>substrate</name>
        <note>ligand shared between dimeric partners</note>
    </ligand>
</feature>
<reference evidence="17 18" key="1">
    <citation type="submission" date="2016-02" db="EMBL/GenBank/DDBJ databases">
        <title>Comparison of Clostridium stercorarium subspecies using comparative genomics and transcriptomics.</title>
        <authorList>
            <person name="Schellenberg J."/>
            <person name="Thallinger G."/>
            <person name="Levin D.B."/>
            <person name="Zhang X."/>
            <person name="Alvare G."/>
            <person name="Fristensky B."/>
            <person name="Sparling R."/>
        </authorList>
    </citation>
    <scope>NUCLEOTIDE SEQUENCE [LARGE SCALE GENOMIC DNA]</scope>
    <source>
        <strain evidence="17 18">DSM 2910</strain>
    </source>
</reference>
<dbReference type="GO" id="GO:0061621">
    <property type="term" value="P:canonical glycolysis"/>
    <property type="evidence" value="ECO:0007669"/>
    <property type="project" value="TreeGrafter"/>
</dbReference>
<dbReference type="UniPathway" id="UPA00109">
    <property type="reaction ID" value="UER00182"/>
</dbReference>
<keyword evidence="9 15" id="KW-0547">Nucleotide-binding</keyword>
<dbReference type="AlphaFoldDB" id="A0A1B1YDK7"/>
<feature type="binding site" description="in other chain" evidence="15">
    <location>
        <begin position="217"/>
        <end position="219"/>
    </location>
    <ligand>
        <name>ADP</name>
        <dbReference type="ChEBI" id="CHEBI:456216"/>
        <note>allosteric activator; ligand shared between dimeric partners</note>
    </ligand>
</feature>
<dbReference type="GO" id="GO:0005945">
    <property type="term" value="C:6-phosphofructokinase complex"/>
    <property type="evidence" value="ECO:0007669"/>
    <property type="project" value="TreeGrafter"/>
</dbReference>
<comment type="subcellular location">
    <subcellularLocation>
        <location evidence="3 15">Cytoplasm</location>
    </subcellularLocation>
</comment>
<keyword evidence="10 15" id="KW-0418">Kinase</keyword>
<dbReference type="GO" id="GO:0016208">
    <property type="term" value="F:AMP binding"/>
    <property type="evidence" value="ECO:0007669"/>
    <property type="project" value="TreeGrafter"/>
</dbReference>
<dbReference type="EMBL" id="CP014672">
    <property type="protein sequence ID" value="ANW98841.1"/>
    <property type="molecule type" value="Genomic_DNA"/>
</dbReference>
<evidence type="ECO:0000256" key="10">
    <source>
        <dbReference type="ARBA" id="ARBA00022777"/>
    </source>
</evidence>
<evidence type="ECO:0000256" key="15">
    <source>
        <dbReference type="HAMAP-Rule" id="MF_00339"/>
    </source>
</evidence>
<feature type="binding site" description="in other chain" evidence="15">
    <location>
        <position position="226"/>
    </location>
    <ligand>
        <name>substrate</name>
        <note>ligand shared between dimeric partners</note>
    </ligand>
</feature>
<keyword evidence="6 15" id="KW-0021">Allosteric enzyme</keyword>
<keyword evidence="7 15" id="KW-0808">Transferase</keyword>
<dbReference type="InterPro" id="IPR012828">
    <property type="entry name" value="PFKA_ATP_prok"/>
</dbReference>
<dbReference type="GO" id="GO:0003872">
    <property type="term" value="F:6-phosphofructokinase activity"/>
    <property type="evidence" value="ECO:0007669"/>
    <property type="project" value="UniProtKB-UniRule"/>
</dbReference>
<dbReference type="GO" id="GO:0005524">
    <property type="term" value="F:ATP binding"/>
    <property type="evidence" value="ECO:0007669"/>
    <property type="project" value="UniProtKB-UniRule"/>
</dbReference>
<dbReference type="PANTHER" id="PTHR13697:SF4">
    <property type="entry name" value="ATP-DEPENDENT 6-PHOSPHOFRUCTOKINASE"/>
    <property type="match status" value="1"/>
</dbReference>
<dbReference type="GO" id="GO:0046872">
    <property type="term" value="F:metal ion binding"/>
    <property type="evidence" value="ECO:0007669"/>
    <property type="project" value="UniProtKB-KW"/>
</dbReference>
<evidence type="ECO:0000256" key="5">
    <source>
        <dbReference type="ARBA" id="ARBA00022490"/>
    </source>
</evidence>
<comment type="activity regulation">
    <text evidence="15">Allosterically activated by ADP and other diphosphonucleosides, and allosterically inhibited by phosphoenolpyruvate.</text>
</comment>
<dbReference type="EC" id="2.7.1.11" evidence="15"/>
<dbReference type="NCBIfam" id="TIGR02482">
    <property type="entry name" value="PFKA_ATP"/>
    <property type="match status" value="1"/>
</dbReference>
<dbReference type="InterPro" id="IPR015912">
    <property type="entry name" value="Phosphofructokinase_CS"/>
</dbReference>
<comment type="cofactor">
    <cofactor evidence="1 15">
        <name>Mg(2+)</name>
        <dbReference type="ChEBI" id="CHEBI:18420"/>
    </cofactor>
</comment>
<keyword evidence="5 15" id="KW-0963">Cytoplasm</keyword>
<evidence type="ECO:0000256" key="13">
    <source>
        <dbReference type="ARBA" id="ARBA00023152"/>
    </source>
</evidence>
<dbReference type="PROSITE" id="PS00433">
    <property type="entry name" value="PHOSPHOFRUCTOKINASE"/>
    <property type="match status" value="1"/>
</dbReference>
<comment type="pathway">
    <text evidence="4 15">Carbohydrate degradation; glycolysis; D-glyceraldehyde 3-phosphate and glycerone phosphate from D-glucose: step 3/4.</text>
</comment>
<protein>
    <recommendedName>
        <fullName evidence="15">ATP-dependent 6-phosphofructokinase</fullName>
        <shortName evidence="15">ATP-PFK</shortName>
        <shortName evidence="15">Phosphofructokinase</shortName>
        <ecNumber evidence="15">2.7.1.11</ecNumber>
    </recommendedName>
    <alternativeName>
        <fullName evidence="15">Phosphohexokinase</fullName>
    </alternativeName>
</protein>
<evidence type="ECO:0000256" key="7">
    <source>
        <dbReference type="ARBA" id="ARBA00022679"/>
    </source>
</evidence>
<evidence type="ECO:0000256" key="1">
    <source>
        <dbReference type="ARBA" id="ARBA00001946"/>
    </source>
</evidence>
<dbReference type="PRINTS" id="PR00476">
    <property type="entry name" value="PHFRCTKINASE"/>
</dbReference>
<proteinExistence type="inferred from homology"/>
<organism evidence="17 18">
    <name type="scientific">Thermoclostridium stercorarium subsp. thermolacticum DSM 2910</name>
    <dbReference type="NCBI Taxonomy" id="1121336"/>
    <lineage>
        <taxon>Bacteria</taxon>
        <taxon>Bacillati</taxon>
        <taxon>Bacillota</taxon>
        <taxon>Clostridia</taxon>
        <taxon>Eubacteriales</taxon>
        <taxon>Oscillospiraceae</taxon>
        <taxon>Thermoclostridium</taxon>
    </lineage>
</organism>
<dbReference type="FunFam" id="3.40.50.460:FF:000002">
    <property type="entry name" value="ATP-dependent 6-phosphofructokinase"/>
    <property type="match status" value="1"/>
</dbReference>
<feature type="binding site" description="in other chain" evidence="15">
    <location>
        <position position="215"/>
    </location>
    <ligand>
        <name>ADP</name>
        <dbReference type="ChEBI" id="CHEBI:456216"/>
        <note>allosteric activator; ligand shared between dimeric partners</note>
    </ligand>
</feature>
<feature type="binding site" evidence="15">
    <location>
        <position position="165"/>
    </location>
    <ligand>
        <name>substrate</name>
        <note>ligand shared between dimeric partners</note>
    </ligand>
</feature>
<keyword evidence="12 15" id="KW-0460">Magnesium</keyword>
<feature type="domain" description="Phosphofructokinase" evidence="16">
    <location>
        <begin position="7"/>
        <end position="279"/>
    </location>
</feature>
<comment type="similarity">
    <text evidence="15">Belongs to the phosphofructokinase type A (PFKA) family. ATP-dependent PFK group I subfamily. Prokaryotic clade 'B1' sub-subfamily.</text>
</comment>
<evidence type="ECO:0000259" key="16">
    <source>
        <dbReference type="Pfam" id="PF00365"/>
    </source>
</evidence>
<dbReference type="PANTHER" id="PTHR13697">
    <property type="entry name" value="PHOSPHOFRUCTOKINASE"/>
    <property type="match status" value="1"/>
</dbReference>
<dbReference type="InterPro" id="IPR000023">
    <property type="entry name" value="Phosphofructokinase_dom"/>
</dbReference>
<dbReference type="PIRSF" id="PIRSF000532">
    <property type="entry name" value="ATP_PFK_prok"/>
    <property type="match status" value="1"/>
</dbReference>
<dbReference type="RefSeq" id="WP_015359162.1">
    <property type="nucleotide sequence ID" value="NZ_CP014672.1"/>
</dbReference>
<comment type="catalytic activity">
    <reaction evidence="14 15">
        <text>beta-D-fructose 6-phosphate + ATP = beta-D-fructose 1,6-bisphosphate + ADP + H(+)</text>
        <dbReference type="Rhea" id="RHEA:16109"/>
        <dbReference type="ChEBI" id="CHEBI:15378"/>
        <dbReference type="ChEBI" id="CHEBI:30616"/>
        <dbReference type="ChEBI" id="CHEBI:32966"/>
        <dbReference type="ChEBI" id="CHEBI:57634"/>
        <dbReference type="ChEBI" id="CHEBI:456216"/>
        <dbReference type="EC" id="2.7.1.11"/>
    </reaction>
</comment>
<dbReference type="InterPro" id="IPR012003">
    <property type="entry name" value="ATP_PFK_prok-type"/>
</dbReference>
<feature type="binding site" evidence="15">
    <location>
        <begin position="105"/>
        <end position="108"/>
    </location>
    <ligand>
        <name>ATP</name>
        <dbReference type="ChEBI" id="CHEBI:30616"/>
    </ligand>
</feature>
<evidence type="ECO:0000256" key="2">
    <source>
        <dbReference type="ARBA" id="ARBA00002659"/>
    </source>
</evidence>
<feature type="binding site" evidence="15">
    <location>
        <begin position="24"/>
        <end position="28"/>
    </location>
    <ligand>
        <name>ADP</name>
        <dbReference type="ChEBI" id="CHEBI:456216"/>
        <note>allosteric activator; ligand shared between dimeric partners</note>
    </ligand>
</feature>
<evidence type="ECO:0000256" key="8">
    <source>
        <dbReference type="ARBA" id="ARBA00022723"/>
    </source>
</evidence>
<comment type="function">
    <text evidence="2 15">Catalyzes the phosphorylation of D-fructose 6-phosphate to fructose 1,6-bisphosphate by ATP, the first committing step of glycolysis.</text>
</comment>
<evidence type="ECO:0000256" key="3">
    <source>
        <dbReference type="ARBA" id="ARBA00004496"/>
    </source>
</evidence>
<dbReference type="HAMAP" id="MF_00339">
    <property type="entry name" value="Phosphofructokinase_I_B1"/>
    <property type="match status" value="1"/>
</dbReference>
<dbReference type="GO" id="GO:0070095">
    <property type="term" value="F:fructose-6-phosphate binding"/>
    <property type="evidence" value="ECO:0007669"/>
    <property type="project" value="TreeGrafter"/>
</dbReference>
<name>A0A1B1YDK7_THEST</name>
<dbReference type="OrthoDB" id="9802503at2"/>
<dbReference type="SUPFAM" id="SSF53784">
    <property type="entry name" value="Phosphofructokinase"/>
    <property type="match status" value="1"/>
</dbReference>
<evidence type="ECO:0000313" key="18">
    <source>
        <dbReference type="Proteomes" id="UP000092971"/>
    </source>
</evidence>
<dbReference type="FunFam" id="3.40.50.450:FF:000001">
    <property type="entry name" value="ATP-dependent 6-phosphofructokinase"/>
    <property type="match status" value="1"/>
</dbReference>
<feature type="binding site" description="in other chain" evidence="15">
    <location>
        <position position="157"/>
    </location>
    <ligand>
        <name>ADP</name>
        <dbReference type="ChEBI" id="CHEBI:456216"/>
        <note>allosteric activator; ligand shared between dimeric partners</note>
    </ligand>
</feature>
<feature type="binding site" evidence="15">
    <location>
        <position position="14"/>
    </location>
    <ligand>
        <name>ATP</name>
        <dbReference type="ChEBI" id="CHEBI:30616"/>
    </ligand>
</feature>
<comment type="caution">
    <text evidence="15">Lacks conserved residue(s) required for the propagation of feature annotation.</text>
</comment>
<dbReference type="Gene3D" id="3.40.50.460">
    <property type="entry name" value="Phosphofructokinase domain"/>
    <property type="match status" value="1"/>
</dbReference>